<reference evidence="2 3" key="1">
    <citation type="submission" date="2019-01" db="EMBL/GenBank/DDBJ databases">
        <authorList>
            <person name="Brito A."/>
        </authorList>
    </citation>
    <scope>NUCLEOTIDE SEQUENCE [LARGE SCALE GENOMIC DNA]</scope>
    <source>
        <strain evidence="2">1</strain>
    </source>
</reference>
<proteinExistence type="predicted"/>
<sequence>MTDWILPHKYSFEGQQISYDIQGHVSPLVLVHGTPWSSFNWRHIIPRLTETYTVYFYDLLGYGQSTKKDGQNVSLGIQNRVLASLLDHWQLNSPIIIGHDFGGTTVLRTHLIEKRDFAKIIVVDPVALSPWGSSFFIHVREHEAAFRGMPDYIHEAIVTAYVKGAVHHPMPEETLKGILKPWLGEVGKAAFYRQIAQANSRFTDEIEPKYQDLKCSVLIIWGEGDRWIPIETGERLHQAISGSKFKSISNAGHLVQEDNPANLLEAIIEFLSS</sequence>
<keyword evidence="3" id="KW-1185">Reference proteome</keyword>
<dbReference type="PRINTS" id="PR00412">
    <property type="entry name" value="EPOXHYDRLASE"/>
</dbReference>
<dbReference type="InterPro" id="IPR000639">
    <property type="entry name" value="Epox_hydrolase-like"/>
</dbReference>
<dbReference type="InterPro" id="IPR029058">
    <property type="entry name" value="AB_hydrolase_fold"/>
</dbReference>
<evidence type="ECO:0000313" key="3">
    <source>
        <dbReference type="Proteomes" id="UP000320055"/>
    </source>
</evidence>
<dbReference type="PANTHER" id="PTHR43689">
    <property type="entry name" value="HYDROLASE"/>
    <property type="match status" value="1"/>
</dbReference>
<dbReference type="InterPro" id="IPR000073">
    <property type="entry name" value="AB_hydrolase_1"/>
</dbReference>
<dbReference type="EMBL" id="CAACVJ010000025">
    <property type="protein sequence ID" value="VEP11799.1"/>
    <property type="molecule type" value="Genomic_DNA"/>
</dbReference>
<dbReference type="SUPFAM" id="SSF53474">
    <property type="entry name" value="alpha/beta-Hydrolases"/>
    <property type="match status" value="1"/>
</dbReference>
<evidence type="ECO:0000259" key="1">
    <source>
        <dbReference type="Pfam" id="PF12697"/>
    </source>
</evidence>
<organism evidence="2 3">
    <name type="scientific">Hyella patelloides LEGE 07179</name>
    <dbReference type="NCBI Taxonomy" id="945734"/>
    <lineage>
        <taxon>Bacteria</taxon>
        <taxon>Bacillati</taxon>
        <taxon>Cyanobacteriota</taxon>
        <taxon>Cyanophyceae</taxon>
        <taxon>Pleurocapsales</taxon>
        <taxon>Hyellaceae</taxon>
        <taxon>Hyella</taxon>
    </lineage>
</organism>
<accession>A0A563VK33</accession>
<dbReference type="OrthoDB" id="9797695at2"/>
<dbReference type="RefSeq" id="WP_144869548.1">
    <property type="nucleotide sequence ID" value="NZ_LR213873.1"/>
</dbReference>
<dbReference type="PRINTS" id="PR00111">
    <property type="entry name" value="ABHYDROLASE"/>
</dbReference>
<keyword evidence="2" id="KW-0378">Hydrolase</keyword>
<gene>
    <name evidence="2" type="ORF">H1P_1200012</name>
</gene>
<feature type="domain" description="AB hydrolase-1" evidence="1">
    <location>
        <begin position="28"/>
        <end position="265"/>
    </location>
</feature>
<dbReference type="Gene3D" id="3.40.50.1820">
    <property type="entry name" value="alpha/beta hydrolase"/>
    <property type="match status" value="1"/>
</dbReference>
<protein>
    <submittedName>
        <fullName evidence="2">Alpha/beta hydrolase</fullName>
    </submittedName>
</protein>
<dbReference type="PANTHER" id="PTHR43689:SF8">
    <property type="entry name" value="ALPHA_BETA-HYDROLASES SUPERFAMILY PROTEIN"/>
    <property type="match status" value="1"/>
</dbReference>
<dbReference type="GO" id="GO:0016787">
    <property type="term" value="F:hydrolase activity"/>
    <property type="evidence" value="ECO:0007669"/>
    <property type="project" value="UniProtKB-KW"/>
</dbReference>
<name>A0A563VK33_9CYAN</name>
<dbReference type="Proteomes" id="UP000320055">
    <property type="component" value="Unassembled WGS sequence"/>
</dbReference>
<evidence type="ECO:0000313" key="2">
    <source>
        <dbReference type="EMBL" id="VEP11799.1"/>
    </source>
</evidence>
<dbReference type="AlphaFoldDB" id="A0A563VK33"/>
<dbReference type="Pfam" id="PF12697">
    <property type="entry name" value="Abhydrolase_6"/>
    <property type="match status" value="1"/>
</dbReference>